<feature type="region of interest" description="Disordered" evidence="1">
    <location>
        <begin position="320"/>
        <end position="356"/>
    </location>
</feature>
<protein>
    <submittedName>
        <fullName evidence="2">Uncharacterized protein</fullName>
    </submittedName>
</protein>
<dbReference type="AlphaFoldDB" id="A0A5N5DXT3"/>
<evidence type="ECO:0000313" key="2">
    <source>
        <dbReference type="EMBL" id="KAB2580934.1"/>
    </source>
</evidence>
<name>A0A5N5DXT3_9PEZI</name>
<keyword evidence="3" id="KW-1185">Reference proteome</keyword>
<comment type="caution">
    <text evidence="2">The sequence shown here is derived from an EMBL/GenBank/DDBJ whole genome shotgun (WGS) entry which is preliminary data.</text>
</comment>
<feature type="compositionally biased region" description="Low complexity" evidence="1">
    <location>
        <begin position="57"/>
        <end position="73"/>
    </location>
</feature>
<feature type="compositionally biased region" description="Basic and acidic residues" evidence="1">
    <location>
        <begin position="345"/>
        <end position="354"/>
    </location>
</feature>
<feature type="compositionally biased region" description="Basic residues" evidence="1">
    <location>
        <begin position="326"/>
        <end position="341"/>
    </location>
</feature>
<evidence type="ECO:0000256" key="1">
    <source>
        <dbReference type="SAM" id="MobiDB-lite"/>
    </source>
</evidence>
<dbReference type="EMBL" id="VCHE01000002">
    <property type="protein sequence ID" value="KAB2580934.1"/>
    <property type="molecule type" value="Genomic_DNA"/>
</dbReference>
<evidence type="ECO:0000313" key="3">
    <source>
        <dbReference type="Proteomes" id="UP000325902"/>
    </source>
</evidence>
<accession>A0A5N5DXT3</accession>
<feature type="region of interest" description="Disordered" evidence="1">
    <location>
        <begin position="21"/>
        <end position="77"/>
    </location>
</feature>
<dbReference type="Proteomes" id="UP000325902">
    <property type="component" value="Unassembled WGS sequence"/>
</dbReference>
<organism evidence="2 3">
    <name type="scientific">Lasiodiplodia theobromae</name>
    <dbReference type="NCBI Taxonomy" id="45133"/>
    <lineage>
        <taxon>Eukaryota</taxon>
        <taxon>Fungi</taxon>
        <taxon>Dikarya</taxon>
        <taxon>Ascomycota</taxon>
        <taxon>Pezizomycotina</taxon>
        <taxon>Dothideomycetes</taxon>
        <taxon>Dothideomycetes incertae sedis</taxon>
        <taxon>Botryosphaeriales</taxon>
        <taxon>Botryosphaeriaceae</taxon>
        <taxon>Lasiodiplodia</taxon>
    </lineage>
</organism>
<gene>
    <name evidence="2" type="ORF">DBV05_g617</name>
</gene>
<feature type="region of interest" description="Disordered" evidence="1">
    <location>
        <begin position="380"/>
        <end position="400"/>
    </location>
</feature>
<reference evidence="2 3" key="1">
    <citation type="journal article" date="2019" name="Sci. Rep.">
        <title>A multi-omics analysis of the grapevine pathogen Lasiodiplodia theobromae reveals that temperature affects the expression of virulence- and pathogenicity-related genes.</title>
        <authorList>
            <person name="Felix C."/>
            <person name="Meneses R."/>
            <person name="Goncalves M.F.M."/>
            <person name="Tilleman L."/>
            <person name="Duarte A.S."/>
            <person name="Jorrin-Novo J.V."/>
            <person name="Van de Peer Y."/>
            <person name="Deforce D."/>
            <person name="Van Nieuwerburgh F."/>
            <person name="Esteves A.C."/>
            <person name="Alves A."/>
        </authorList>
    </citation>
    <scope>NUCLEOTIDE SEQUENCE [LARGE SCALE GENOMIC DNA]</scope>
    <source>
        <strain evidence="2 3">LA-SOL3</strain>
    </source>
</reference>
<feature type="compositionally biased region" description="Acidic residues" evidence="1">
    <location>
        <begin position="383"/>
        <end position="393"/>
    </location>
</feature>
<sequence>MCLPLSQANNNKIFRILQQHHHQTTPPLPSTTSSRTTSEYPAHKTHTRVTNATEVEQNTAQQWKQQQSSPSSRQDGRAFAWNPQAAPYQPLAGEEDDDQQLLLDEQQQQQWQAAAWYTGWEQQPQQQQHQQQWEQQQQGYEQPAITHPHHFGVPSFSLPPPSTTTEPFTAHDMSAWLNQVSFWTALMREAAAAASTAGDSNGANHTMPPYQQYQPEYQPEDLLHFQQQQQHQPHHHQEDQPDITRCLPAWLISAVQTSLPLQLEYVVQYENQADDDSSSRVDRFLASSWRQGLAESRWEGSWQGSSEPHERYDGVDYYSEPSDEHHRRHQQQQGMRRRGYVRPRVATEADKKNADDDDAEGMWLDLGDVDRMRWSGLMNAIRDDDDDDDEADPGAERRRPFATLAEWERNWPIPDGDAIWGMYWG</sequence>
<proteinExistence type="predicted"/>